<dbReference type="InterPro" id="IPR002156">
    <property type="entry name" value="RNaseH_domain"/>
</dbReference>
<organism evidence="2 3">
    <name type="scientific">Stylosanthes scabra</name>
    <dbReference type="NCBI Taxonomy" id="79078"/>
    <lineage>
        <taxon>Eukaryota</taxon>
        <taxon>Viridiplantae</taxon>
        <taxon>Streptophyta</taxon>
        <taxon>Embryophyta</taxon>
        <taxon>Tracheophyta</taxon>
        <taxon>Spermatophyta</taxon>
        <taxon>Magnoliopsida</taxon>
        <taxon>eudicotyledons</taxon>
        <taxon>Gunneridae</taxon>
        <taxon>Pentapetalae</taxon>
        <taxon>rosids</taxon>
        <taxon>fabids</taxon>
        <taxon>Fabales</taxon>
        <taxon>Fabaceae</taxon>
        <taxon>Papilionoideae</taxon>
        <taxon>50 kb inversion clade</taxon>
        <taxon>dalbergioids sensu lato</taxon>
        <taxon>Dalbergieae</taxon>
        <taxon>Pterocarpus clade</taxon>
        <taxon>Stylosanthes</taxon>
    </lineage>
</organism>
<gene>
    <name evidence="2" type="ORF">PIB30_006612</name>
</gene>
<dbReference type="EMBL" id="JASCZI010271874">
    <property type="protein sequence ID" value="MED6216328.1"/>
    <property type="molecule type" value="Genomic_DNA"/>
</dbReference>
<feature type="domain" description="RNase H type-1" evidence="1">
    <location>
        <begin position="43"/>
        <end position="76"/>
    </location>
</feature>
<sequence>MAVGCLVARVPSFVHFSLRAFCSLARVASCYRGMYGPNLDMDIIRKIQDCLVRNWNVQFRLVKREANRVADWIAKNGAISDISRSSWIEPGSFLQNLLLSDINRVI</sequence>
<comment type="caution">
    <text evidence="2">The sequence shown here is derived from an EMBL/GenBank/DDBJ whole genome shotgun (WGS) entry which is preliminary data.</text>
</comment>
<name>A0ABU6Z4V7_9FABA</name>
<evidence type="ECO:0000259" key="1">
    <source>
        <dbReference type="Pfam" id="PF13456"/>
    </source>
</evidence>
<dbReference type="PANTHER" id="PTHR34023:SF4">
    <property type="entry name" value="RNASE H TYPE-1 DOMAIN-CONTAINING PROTEIN"/>
    <property type="match status" value="1"/>
</dbReference>
<dbReference type="Pfam" id="PF13456">
    <property type="entry name" value="RVT_3"/>
    <property type="match status" value="1"/>
</dbReference>
<reference evidence="2 3" key="1">
    <citation type="journal article" date="2023" name="Plants (Basel)">
        <title>Bridging the Gap: Combining Genomics and Transcriptomics Approaches to Understand Stylosanthes scabra, an Orphan Legume from the Brazilian Caatinga.</title>
        <authorList>
            <person name="Ferreira-Neto J.R.C."/>
            <person name="da Silva M.D."/>
            <person name="Binneck E."/>
            <person name="de Melo N.F."/>
            <person name="da Silva R.H."/>
            <person name="de Melo A.L.T.M."/>
            <person name="Pandolfi V."/>
            <person name="Bustamante F.O."/>
            <person name="Brasileiro-Vidal A.C."/>
            <person name="Benko-Iseppon A.M."/>
        </authorList>
    </citation>
    <scope>NUCLEOTIDE SEQUENCE [LARGE SCALE GENOMIC DNA]</scope>
    <source>
        <tissue evidence="2">Leaves</tissue>
    </source>
</reference>
<evidence type="ECO:0000313" key="3">
    <source>
        <dbReference type="Proteomes" id="UP001341840"/>
    </source>
</evidence>
<dbReference type="PANTHER" id="PTHR34023">
    <property type="entry name" value="RNASE H DOMAIN-CONTAINING PROTEIN"/>
    <property type="match status" value="1"/>
</dbReference>
<dbReference type="Proteomes" id="UP001341840">
    <property type="component" value="Unassembled WGS sequence"/>
</dbReference>
<protein>
    <recommendedName>
        <fullName evidence="1">RNase H type-1 domain-containing protein</fullName>
    </recommendedName>
</protein>
<accession>A0ABU6Z4V7</accession>
<keyword evidence="3" id="KW-1185">Reference proteome</keyword>
<proteinExistence type="predicted"/>
<evidence type="ECO:0000313" key="2">
    <source>
        <dbReference type="EMBL" id="MED6216328.1"/>
    </source>
</evidence>